<accession>A0A7S4N3P2</accession>
<gene>
    <name evidence="1" type="ORF">OAUR00152_LOCUS27528</name>
</gene>
<dbReference type="AlphaFoldDB" id="A0A7S4N3P2"/>
<dbReference type="EMBL" id="HBKQ01039893">
    <property type="protein sequence ID" value="CAE2262483.1"/>
    <property type="molecule type" value="Transcribed_RNA"/>
</dbReference>
<dbReference type="Gene3D" id="3.40.30.10">
    <property type="entry name" value="Glutaredoxin"/>
    <property type="match status" value="1"/>
</dbReference>
<protein>
    <submittedName>
        <fullName evidence="1">Uncharacterized protein</fullName>
    </submittedName>
</protein>
<reference evidence="1" key="1">
    <citation type="submission" date="2021-01" db="EMBL/GenBank/DDBJ databases">
        <authorList>
            <person name="Corre E."/>
            <person name="Pelletier E."/>
            <person name="Niang G."/>
            <person name="Scheremetjew M."/>
            <person name="Finn R."/>
            <person name="Kale V."/>
            <person name="Holt S."/>
            <person name="Cochrane G."/>
            <person name="Meng A."/>
            <person name="Brown T."/>
            <person name="Cohen L."/>
        </authorList>
    </citation>
    <scope>NUCLEOTIDE SEQUENCE</scope>
    <source>
        <strain evidence="1">Isolate 1302-5</strain>
    </source>
</reference>
<name>A0A7S4N3P2_9STRA</name>
<proteinExistence type="predicted"/>
<evidence type="ECO:0000313" key="1">
    <source>
        <dbReference type="EMBL" id="CAE2262483.1"/>
    </source>
</evidence>
<sequence length="141" mass="15803">MRQYVMKQTSPPFTMLCDTKFVAYTRYHVKCSKAGLLMGLCRAKMNGSLKKAAAKGFGGLGGGPVDGRIDRMPADFLIDEEGKIADVFRAKFADEHMPWKRIEAFIPKGRACRCSRSNCVSESCRRKHEEVKQSFGEIFIG</sequence>
<organism evidence="1">
    <name type="scientific">Odontella aurita</name>
    <dbReference type="NCBI Taxonomy" id="265563"/>
    <lineage>
        <taxon>Eukaryota</taxon>
        <taxon>Sar</taxon>
        <taxon>Stramenopiles</taxon>
        <taxon>Ochrophyta</taxon>
        <taxon>Bacillariophyta</taxon>
        <taxon>Mediophyceae</taxon>
        <taxon>Biddulphiophycidae</taxon>
        <taxon>Eupodiscales</taxon>
        <taxon>Odontellaceae</taxon>
        <taxon>Odontella</taxon>
    </lineage>
</organism>